<gene>
    <name evidence="2" type="ORF">PR048_013817</name>
</gene>
<dbReference type="Gene3D" id="3.30.420.10">
    <property type="entry name" value="Ribonuclease H-like superfamily/Ribonuclease H"/>
    <property type="match status" value="1"/>
</dbReference>
<dbReference type="Proteomes" id="UP001159363">
    <property type="component" value="Chromosome X"/>
</dbReference>
<feature type="region of interest" description="Disordered" evidence="1">
    <location>
        <begin position="207"/>
        <end position="228"/>
    </location>
</feature>
<evidence type="ECO:0000313" key="3">
    <source>
        <dbReference type="Proteomes" id="UP001159363"/>
    </source>
</evidence>
<feature type="compositionally biased region" description="Polar residues" evidence="1">
    <location>
        <begin position="207"/>
        <end position="223"/>
    </location>
</feature>
<sequence>MVGDGKQVCHVLFKELVRKLIRHLKLDDELSLSVFPRLRCTLVQNRIPCSLTQCKRYAAIRKRSRLSESQRMLLAYSCIRKTVVATFVSYTDISPRKGSFTASVGTKKVKLYRLLSQVNKYILWTVVLFLLGSGYKIPWGLRCLTTVVEGSPGYSPLERNHVTLLVLYTPNLTLLSTTALLNSALRNLRILDRSVVDTAAKGRGVNLRQSSLNGGRSPSSDWPNLTRKLSENKPHPFMQLATSSFAYRFVRSTDSQIWCSDHEHYRPLKRKPCSNGCSRSKKNGVDYNLAVRSYSPGSTSLLVAFNDECLIQNADNLPFSNPCCRMDAMCTTPVNVCAVPGAVCILSCLSYTLCSVMSKVDTPQIHKATDKLAVHSELPAVMGEGSDLTEFQKWMIIHFRAKGRYFGNREVWKLFTCLCGSKGVSWANRQATVEQLTAQMNQRALMHVPTATVQRSLLRLGPRSRRRVTATMLTQVQLRKWLEFAEQYGDWTAADWRRVAFSEKSRFQLHRTDGRQRIRRKMSREQTPCIHCWNKQGGGGGCVMNHLDRRVRRLSPPRTLQQSWDALQTAWLQIPMENYQHLTESLPACLAAVSAAKGDGYDKNCLLSSCRGIYSVVGPSPETSVMPGCAEIDYRKVHSTARRRLLTRMEKVEGSGCKQSPRLICLSHLSQKYGMQQRFLVQLERSRRRALLLCVKVFSQKRHLCRNGSADAAGTATDGLVDDANVAAIGDPPEEVYGTVSTMPEGVYGTALVEVDAASDVAIAAEEVGGEKPLVGNIHLTLTRQPGSGDVGRGSMLLDFERQPFIFANNLRGMGALRKLKYSFVPGRKHEDIRLMRFVQGDTMKEHTEICKDSSTGNQKVISSIPPATSMGTVYSDDKDVTGNVSRDECSPVGSCGTYTCKMFQEVKPIIKTALMMTDDSDSVEDYDDSLDVPPHFTNDCDGYVTSSIYFHQCSTIDSFRDGADSTVNFFGWVTYSSSAIDVFRHDLHWHRQLDHRPLFQQHLLNHSDISVASVKRPSRTVAMLDDVSALIVLKISVACHIFVIGATSRSALVTVYLDI</sequence>
<protein>
    <submittedName>
        <fullName evidence="2">Uncharacterized protein</fullName>
    </submittedName>
</protein>
<keyword evidence="3" id="KW-1185">Reference proteome</keyword>
<name>A0ABQ9HTI6_9NEOP</name>
<dbReference type="InterPro" id="IPR036397">
    <property type="entry name" value="RNaseH_sf"/>
</dbReference>
<accession>A0ABQ9HTI6</accession>
<organism evidence="2 3">
    <name type="scientific">Dryococelus australis</name>
    <dbReference type="NCBI Taxonomy" id="614101"/>
    <lineage>
        <taxon>Eukaryota</taxon>
        <taxon>Metazoa</taxon>
        <taxon>Ecdysozoa</taxon>
        <taxon>Arthropoda</taxon>
        <taxon>Hexapoda</taxon>
        <taxon>Insecta</taxon>
        <taxon>Pterygota</taxon>
        <taxon>Neoptera</taxon>
        <taxon>Polyneoptera</taxon>
        <taxon>Phasmatodea</taxon>
        <taxon>Verophasmatodea</taxon>
        <taxon>Anareolatae</taxon>
        <taxon>Phasmatidae</taxon>
        <taxon>Eurycanthinae</taxon>
        <taxon>Dryococelus</taxon>
    </lineage>
</organism>
<reference evidence="2 3" key="1">
    <citation type="submission" date="2023-02" db="EMBL/GenBank/DDBJ databases">
        <title>LHISI_Scaffold_Assembly.</title>
        <authorList>
            <person name="Stuart O.P."/>
            <person name="Cleave R."/>
            <person name="Magrath M.J.L."/>
            <person name="Mikheyev A.S."/>
        </authorList>
    </citation>
    <scope>NUCLEOTIDE SEQUENCE [LARGE SCALE GENOMIC DNA]</scope>
    <source>
        <strain evidence="2">Daus_M_001</strain>
        <tissue evidence="2">Leg muscle</tissue>
    </source>
</reference>
<evidence type="ECO:0000256" key="1">
    <source>
        <dbReference type="SAM" id="MobiDB-lite"/>
    </source>
</evidence>
<comment type="caution">
    <text evidence="2">The sequence shown here is derived from an EMBL/GenBank/DDBJ whole genome shotgun (WGS) entry which is preliminary data.</text>
</comment>
<proteinExistence type="predicted"/>
<evidence type="ECO:0000313" key="2">
    <source>
        <dbReference type="EMBL" id="KAJ8887600.1"/>
    </source>
</evidence>
<dbReference type="EMBL" id="JARBHB010000004">
    <property type="protein sequence ID" value="KAJ8887600.1"/>
    <property type="molecule type" value="Genomic_DNA"/>
</dbReference>